<evidence type="ECO:0000313" key="3">
    <source>
        <dbReference type="Proteomes" id="UP001140949"/>
    </source>
</evidence>
<reference evidence="2" key="2">
    <citation type="submission" date="2023-04" db="EMBL/GenBank/DDBJ databases">
        <authorList>
            <person name="Bruccoleri R.E."/>
            <person name="Oakeley E.J."/>
            <person name="Faust A.-M."/>
            <person name="Dessus-Babus S."/>
            <person name="Altorfer M."/>
            <person name="Burckhardt D."/>
            <person name="Oertli M."/>
            <person name="Naumann U."/>
            <person name="Petersen F."/>
            <person name="Wong J."/>
        </authorList>
    </citation>
    <scope>NUCLEOTIDE SEQUENCE</scope>
    <source>
        <strain evidence="2">GSM-AAB239-AS_SAM_17_03QT</strain>
        <tissue evidence="2">Leaf</tissue>
    </source>
</reference>
<evidence type="ECO:0000256" key="1">
    <source>
        <dbReference type="SAM" id="Phobius"/>
    </source>
</evidence>
<proteinExistence type="predicted"/>
<feature type="transmembrane region" description="Helical" evidence="1">
    <location>
        <begin position="71"/>
        <end position="93"/>
    </location>
</feature>
<evidence type="ECO:0000313" key="2">
    <source>
        <dbReference type="EMBL" id="KAJ6834943.1"/>
    </source>
</evidence>
<dbReference type="AlphaFoldDB" id="A0AAX6H2B4"/>
<keyword evidence="1" id="KW-0472">Membrane</keyword>
<accession>A0AAX6H2B4</accession>
<keyword evidence="1" id="KW-1133">Transmembrane helix</keyword>
<dbReference type="Proteomes" id="UP001140949">
    <property type="component" value="Unassembled WGS sequence"/>
</dbReference>
<reference evidence="2" key="1">
    <citation type="journal article" date="2023" name="GigaByte">
        <title>Genome assembly of the bearded iris, Iris pallida Lam.</title>
        <authorList>
            <person name="Bruccoleri R.E."/>
            <person name="Oakeley E.J."/>
            <person name="Faust A.M.E."/>
            <person name="Altorfer M."/>
            <person name="Dessus-Babus S."/>
            <person name="Burckhardt D."/>
            <person name="Oertli M."/>
            <person name="Naumann U."/>
            <person name="Petersen F."/>
            <person name="Wong J."/>
        </authorList>
    </citation>
    <scope>NUCLEOTIDE SEQUENCE</scope>
    <source>
        <strain evidence="2">GSM-AAB239-AS_SAM_17_03QT</strain>
    </source>
</reference>
<comment type="caution">
    <text evidence="2">The sequence shown here is derived from an EMBL/GenBank/DDBJ whole genome shotgun (WGS) entry which is preliminary data.</text>
</comment>
<name>A0AAX6H2B4_IRIPA</name>
<protein>
    <submittedName>
        <fullName evidence="2">Uncharacterized protein</fullName>
    </submittedName>
</protein>
<keyword evidence="3" id="KW-1185">Reference proteome</keyword>
<dbReference type="EMBL" id="JANAVB010013600">
    <property type="protein sequence ID" value="KAJ6834943.1"/>
    <property type="molecule type" value="Genomic_DNA"/>
</dbReference>
<feature type="transmembrane region" description="Helical" evidence="1">
    <location>
        <begin position="42"/>
        <end position="59"/>
    </location>
</feature>
<keyword evidence="1" id="KW-0812">Transmembrane</keyword>
<gene>
    <name evidence="2" type="ORF">M6B38_123140</name>
</gene>
<sequence>MPQSPDRTTTFFFCSNKVPTNIIVTSLQTLDLYSNIIYGQPNIVFAVPLTTTNIMWWFFFTGNLTSPYVDIIHIFRGIESGFMFLFDLVFGCIRVF</sequence>
<organism evidence="2 3">
    <name type="scientific">Iris pallida</name>
    <name type="common">Sweet iris</name>
    <dbReference type="NCBI Taxonomy" id="29817"/>
    <lineage>
        <taxon>Eukaryota</taxon>
        <taxon>Viridiplantae</taxon>
        <taxon>Streptophyta</taxon>
        <taxon>Embryophyta</taxon>
        <taxon>Tracheophyta</taxon>
        <taxon>Spermatophyta</taxon>
        <taxon>Magnoliopsida</taxon>
        <taxon>Liliopsida</taxon>
        <taxon>Asparagales</taxon>
        <taxon>Iridaceae</taxon>
        <taxon>Iridoideae</taxon>
        <taxon>Irideae</taxon>
        <taxon>Iris</taxon>
    </lineage>
</organism>